<protein>
    <submittedName>
        <fullName evidence="2">Single domain-containing protein</fullName>
    </submittedName>
</protein>
<sequence length="175" mass="20235">MYLLEISIFIAILLFECSGHSCSNNKIPYGLEIYKSGQPVLLCSKPTCFEKTYADCDEKPLRHSCPVNDNWVGGIDKSYGLHQPLYVQCCEYENLSKLSDPVFNSVIVRPGEYFEGEELTNPADDRIVSFDFISNIEMIKEGVIGNQTVMFKINVRRFFCNRLIRPKRYKPWTWP</sequence>
<evidence type="ECO:0000313" key="2">
    <source>
        <dbReference type="WBParaSite" id="PS1159_v2.g18041.t1"/>
    </source>
</evidence>
<dbReference type="Proteomes" id="UP000887580">
    <property type="component" value="Unplaced"/>
</dbReference>
<evidence type="ECO:0000313" key="1">
    <source>
        <dbReference type="Proteomes" id="UP000887580"/>
    </source>
</evidence>
<reference evidence="2" key="1">
    <citation type="submission" date="2022-11" db="UniProtKB">
        <authorList>
            <consortium name="WormBaseParasite"/>
        </authorList>
    </citation>
    <scope>IDENTIFICATION</scope>
</reference>
<name>A0AC35FIX8_9BILA</name>
<organism evidence="1 2">
    <name type="scientific">Panagrolaimus sp. PS1159</name>
    <dbReference type="NCBI Taxonomy" id="55785"/>
    <lineage>
        <taxon>Eukaryota</taxon>
        <taxon>Metazoa</taxon>
        <taxon>Ecdysozoa</taxon>
        <taxon>Nematoda</taxon>
        <taxon>Chromadorea</taxon>
        <taxon>Rhabditida</taxon>
        <taxon>Tylenchina</taxon>
        <taxon>Panagrolaimomorpha</taxon>
        <taxon>Panagrolaimoidea</taxon>
        <taxon>Panagrolaimidae</taxon>
        <taxon>Panagrolaimus</taxon>
    </lineage>
</organism>
<dbReference type="WBParaSite" id="PS1159_v2.g18041.t1">
    <property type="protein sequence ID" value="PS1159_v2.g18041.t1"/>
    <property type="gene ID" value="PS1159_v2.g18041"/>
</dbReference>
<accession>A0AC35FIX8</accession>
<proteinExistence type="predicted"/>